<dbReference type="PROSITE" id="PS50948">
    <property type="entry name" value="PAN"/>
    <property type="match status" value="1"/>
</dbReference>
<dbReference type="EC" id="2.7.11.1" evidence="2"/>
<evidence type="ECO:0000256" key="15">
    <source>
        <dbReference type="ARBA" id="ARBA00048679"/>
    </source>
</evidence>
<evidence type="ECO:0000256" key="1">
    <source>
        <dbReference type="ARBA" id="ARBA00004251"/>
    </source>
</evidence>
<evidence type="ECO:0000256" key="5">
    <source>
        <dbReference type="ARBA" id="ARBA00022536"/>
    </source>
</evidence>
<dbReference type="InterPro" id="IPR000719">
    <property type="entry name" value="Prot_kinase_dom"/>
</dbReference>
<dbReference type="Pfam" id="PF08276">
    <property type="entry name" value="PAN_2"/>
    <property type="match status" value="1"/>
</dbReference>
<dbReference type="InterPro" id="IPR017441">
    <property type="entry name" value="Protein_kinase_ATP_BS"/>
</dbReference>
<dbReference type="PANTHER" id="PTHR27002">
    <property type="entry name" value="RECEPTOR-LIKE SERINE/THREONINE-PROTEIN KINASE SD1-8"/>
    <property type="match status" value="1"/>
</dbReference>
<dbReference type="PANTHER" id="PTHR27002:SF1118">
    <property type="entry name" value="NON-SPECIFIC SERINE_THREONINE PROTEIN KINASE"/>
    <property type="match status" value="1"/>
</dbReference>
<dbReference type="AlphaFoldDB" id="A0A5J9TZD8"/>
<dbReference type="PIRSF" id="PIRSF000641">
    <property type="entry name" value="SRK"/>
    <property type="match status" value="1"/>
</dbReference>
<dbReference type="Pfam" id="PF07714">
    <property type="entry name" value="PK_Tyr_Ser-Thr"/>
    <property type="match status" value="1"/>
</dbReference>
<feature type="non-terminal residue" evidence="21">
    <location>
        <position position="1"/>
    </location>
</feature>
<dbReference type="InterPro" id="IPR036426">
    <property type="entry name" value="Bulb-type_lectin_dom_sf"/>
</dbReference>
<dbReference type="InterPro" id="IPR024171">
    <property type="entry name" value="SRK-like_kinase"/>
</dbReference>
<keyword evidence="5" id="KW-0245">EGF-like domain</keyword>
<dbReference type="GO" id="GO:0005524">
    <property type="term" value="F:ATP binding"/>
    <property type="evidence" value="ECO:0007669"/>
    <property type="project" value="UniProtKB-UniRule"/>
</dbReference>
<dbReference type="PROSITE" id="PS50011">
    <property type="entry name" value="PROTEIN_KINASE_DOM"/>
    <property type="match status" value="1"/>
</dbReference>
<dbReference type="GO" id="GO:0051707">
    <property type="term" value="P:response to other organism"/>
    <property type="evidence" value="ECO:0007669"/>
    <property type="project" value="UniProtKB-ARBA"/>
</dbReference>
<evidence type="ECO:0000259" key="20">
    <source>
        <dbReference type="PROSITE" id="PS50948"/>
    </source>
</evidence>
<comment type="catalytic activity">
    <reaction evidence="15">
        <text>L-seryl-[protein] + ATP = O-phospho-L-seryl-[protein] + ADP + H(+)</text>
        <dbReference type="Rhea" id="RHEA:17989"/>
        <dbReference type="Rhea" id="RHEA-COMP:9863"/>
        <dbReference type="Rhea" id="RHEA-COMP:11604"/>
        <dbReference type="ChEBI" id="CHEBI:15378"/>
        <dbReference type="ChEBI" id="CHEBI:29999"/>
        <dbReference type="ChEBI" id="CHEBI:30616"/>
        <dbReference type="ChEBI" id="CHEBI:83421"/>
        <dbReference type="ChEBI" id="CHEBI:456216"/>
        <dbReference type="EC" id="2.7.11.1"/>
    </reaction>
</comment>
<dbReference type="CDD" id="cd00028">
    <property type="entry name" value="B_lectin"/>
    <property type="match status" value="1"/>
</dbReference>
<proteinExistence type="predicted"/>
<organism evidence="21 22">
    <name type="scientific">Eragrostis curvula</name>
    <name type="common">weeping love grass</name>
    <dbReference type="NCBI Taxonomy" id="38414"/>
    <lineage>
        <taxon>Eukaryota</taxon>
        <taxon>Viridiplantae</taxon>
        <taxon>Streptophyta</taxon>
        <taxon>Embryophyta</taxon>
        <taxon>Tracheophyta</taxon>
        <taxon>Spermatophyta</taxon>
        <taxon>Magnoliopsida</taxon>
        <taxon>Liliopsida</taxon>
        <taxon>Poales</taxon>
        <taxon>Poaceae</taxon>
        <taxon>PACMAD clade</taxon>
        <taxon>Chloridoideae</taxon>
        <taxon>Eragrostideae</taxon>
        <taxon>Eragrostidinae</taxon>
        <taxon>Eragrostis</taxon>
    </lineage>
</organism>
<dbReference type="InterPro" id="IPR001245">
    <property type="entry name" value="Ser-Thr/Tyr_kinase_cat_dom"/>
</dbReference>
<dbReference type="SUPFAM" id="SSF51110">
    <property type="entry name" value="alpha-D-mannose-specific plant lectins"/>
    <property type="match status" value="1"/>
</dbReference>
<evidence type="ECO:0000256" key="2">
    <source>
        <dbReference type="ARBA" id="ARBA00012513"/>
    </source>
</evidence>
<evidence type="ECO:0000256" key="4">
    <source>
        <dbReference type="ARBA" id="ARBA00022527"/>
    </source>
</evidence>
<keyword evidence="6" id="KW-0808">Transferase</keyword>
<dbReference type="GO" id="GO:0048544">
    <property type="term" value="P:recognition of pollen"/>
    <property type="evidence" value="ECO:0007669"/>
    <property type="project" value="InterPro"/>
</dbReference>
<keyword evidence="8 16" id="KW-0547">Nucleotide-binding</keyword>
<dbReference type="PROSITE" id="PS00107">
    <property type="entry name" value="PROTEIN_KINASE_ATP"/>
    <property type="match status" value="1"/>
</dbReference>
<evidence type="ECO:0000256" key="3">
    <source>
        <dbReference type="ARBA" id="ARBA00022475"/>
    </source>
</evidence>
<reference evidence="21 22" key="1">
    <citation type="journal article" date="2019" name="Sci. Rep.">
        <title>A high-quality genome of Eragrostis curvula grass provides insights into Poaceae evolution and supports new strategies to enhance forage quality.</title>
        <authorList>
            <person name="Carballo J."/>
            <person name="Santos B.A.C.M."/>
            <person name="Zappacosta D."/>
            <person name="Garbus I."/>
            <person name="Selva J.P."/>
            <person name="Gallo C.A."/>
            <person name="Diaz A."/>
            <person name="Albertini E."/>
            <person name="Caccamo M."/>
            <person name="Echenique V."/>
        </authorList>
    </citation>
    <scope>NUCLEOTIDE SEQUENCE [LARGE SCALE GENOMIC DNA]</scope>
    <source>
        <strain evidence="22">cv. Victoria</strain>
        <tissue evidence="21">Leaf</tissue>
    </source>
</reference>
<comment type="caution">
    <text evidence="21">The sequence shown here is derived from an EMBL/GenBank/DDBJ whole genome shotgun (WGS) entry which is preliminary data.</text>
</comment>
<evidence type="ECO:0000256" key="7">
    <source>
        <dbReference type="ARBA" id="ARBA00022729"/>
    </source>
</evidence>
<evidence type="ECO:0000256" key="6">
    <source>
        <dbReference type="ARBA" id="ARBA00022679"/>
    </source>
</evidence>
<dbReference type="Pfam" id="PF00954">
    <property type="entry name" value="S_locus_glycop"/>
    <property type="match status" value="1"/>
</dbReference>
<protein>
    <recommendedName>
        <fullName evidence="2">non-specific serine/threonine protein kinase</fullName>
        <ecNumber evidence="2">2.7.11.1</ecNumber>
    </recommendedName>
</protein>
<gene>
    <name evidence="21" type="ORF">EJB05_39790</name>
</gene>
<evidence type="ECO:0000256" key="9">
    <source>
        <dbReference type="ARBA" id="ARBA00022777"/>
    </source>
</evidence>
<evidence type="ECO:0000256" key="12">
    <source>
        <dbReference type="ARBA" id="ARBA00023170"/>
    </source>
</evidence>
<dbReference type="Proteomes" id="UP000324897">
    <property type="component" value="Unassembled WGS sequence"/>
</dbReference>
<dbReference type="PROSITE" id="PS00108">
    <property type="entry name" value="PROTEIN_KINASE_ST"/>
    <property type="match status" value="1"/>
</dbReference>
<keyword evidence="11" id="KW-1015">Disulfide bond</keyword>
<keyword evidence="9" id="KW-0418">Kinase</keyword>
<evidence type="ECO:0000256" key="13">
    <source>
        <dbReference type="ARBA" id="ARBA00023180"/>
    </source>
</evidence>
<dbReference type="SMART" id="SM00473">
    <property type="entry name" value="PAN_AP"/>
    <property type="match status" value="1"/>
</dbReference>
<keyword evidence="22" id="KW-1185">Reference proteome</keyword>
<comment type="catalytic activity">
    <reaction evidence="14">
        <text>L-threonyl-[protein] + ATP = O-phospho-L-threonyl-[protein] + ADP + H(+)</text>
        <dbReference type="Rhea" id="RHEA:46608"/>
        <dbReference type="Rhea" id="RHEA-COMP:11060"/>
        <dbReference type="Rhea" id="RHEA-COMP:11605"/>
        <dbReference type="ChEBI" id="CHEBI:15378"/>
        <dbReference type="ChEBI" id="CHEBI:30013"/>
        <dbReference type="ChEBI" id="CHEBI:30616"/>
        <dbReference type="ChEBI" id="CHEBI:61977"/>
        <dbReference type="ChEBI" id="CHEBI:456216"/>
        <dbReference type="EC" id="2.7.11.1"/>
    </reaction>
</comment>
<evidence type="ECO:0000256" key="16">
    <source>
        <dbReference type="PROSITE-ProRule" id="PRU10141"/>
    </source>
</evidence>
<dbReference type="OrthoDB" id="667966at2759"/>
<evidence type="ECO:0000256" key="17">
    <source>
        <dbReference type="SAM" id="SignalP"/>
    </source>
</evidence>
<name>A0A5J9TZD8_9POAL</name>
<sequence>MDLTFLSTLIVLLFLLPLCLSDDQMTPTRPLIFPDKLVSGNGAFALGLFPANSSTRFYLGIWYNYDNVSKREVVWVANRDKPITASSSTTTTLTVTNRSVLVLSDQEGRIYWSTEENNITNTTTGGTGGAIATLSNNGNLVLVSSNGTKLWQSFDHPTDTLLPGMPLRMNYRTRFVGHLVSWKSPDDPSSGDFSLGGDLSSGLQYFIWNRSKLLWRSGAWNGKALPSYKPSGTTSVLTEMIKANGDEILMSYGVSDESPGMHARLSHTGRYEFSIWNSSALAWTVLDAYPGPGCDHSYASCGPFAYCDSTEAAPKCKCPEGFKPKGTTPSGGCARKEKLRCGNGDRFVTLPKVKTPAMPVFVRNRSHDGCVAECRRNCSCTAYAYANLSSAIRGGDQSRCLLWFGELVDMGKYLYMDGEDLHLRLAGSSVNSDGMHSVQKKSNLTKILLPITACLVLLAFTPFVWTCKNRGKRQKKKVQKRMMLDYLKSTNEAESKNQEFPFISFQDIVVATDDFCDSNMLGKGGFGKVYKGTLEGAKEVAIKRLSKGSGQGIEEFTNEVALIAKLQHKNLVKLLGCCIQEEEKILVYEYLPNKSLDYFLFDPARKPMLQWPIRCKIIQGVARGLMYLHHDSRLTIIHRDLKASNILLDMDMSPKISDFGMAKIFCGDQNEANTNRVVGTYGYMSPEYAMEGVFSVKSDTYSFGVLLLEIVSGLKISSPNLIRDFPNLIAYAWNLWEDGTTENFVDASVKENCPLDEASRYIQIGLLCIQDNPDCRPQMSEVVPMLENKSTPLPIPMHPVYFACRDAKPLQASDSVLFSNNDMTLPVLGGR</sequence>
<feature type="domain" description="Bulb-type lectin" evidence="19">
    <location>
        <begin position="22"/>
        <end position="155"/>
    </location>
</feature>
<dbReference type="FunFam" id="3.30.200.20:FF:000402">
    <property type="entry name" value="Serine/threonine-protein kinase"/>
    <property type="match status" value="1"/>
</dbReference>
<keyword evidence="12" id="KW-0675">Receptor</keyword>
<evidence type="ECO:0000256" key="11">
    <source>
        <dbReference type="ARBA" id="ARBA00023157"/>
    </source>
</evidence>
<evidence type="ECO:0000259" key="18">
    <source>
        <dbReference type="PROSITE" id="PS50011"/>
    </source>
</evidence>
<feature type="binding site" evidence="16">
    <location>
        <position position="543"/>
    </location>
    <ligand>
        <name>ATP</name>
        <dbReference type="ChEBI" id="CHEBI:30616"/>
    </ligand>
</feature>
<evidence type="ECO:0000256" key="14">
    <source>
        <dbReference type="ARBA" id="ARBA00047899"/>
    </source>
</evidence>
<keyword evidence="3" id="KW-1003">Cell membrane</keyword>
<keyword evidence="13" id="KW-0325">Glycoprotein</keyword>
<dbReference type="EMBL" id="RWGY01000031">
    <property type="protein sequence ID" value="TVU16238.1"/>
    <property type="molecule type" value="Genomic_DNA"/>
</dbReference>
<dbReference type="GO" id="GO:0005886">
    <property type="term" value="C:plasma membrane"/>
    <property type="evidence" value="ECO:0007669"/>
    <property type="project" value="UniProtKB-SubCell"/>
</dbReference>
<dbReference type="InterPro" id="IPR003609">
    <property type="entry name" value="Pan_app"/>
</dbReference>
<dbReference type="InterPro" id="IPR001480">
    <property type="entry name" value="Bulb-type_lectin_dom"/>
</dbReference>
<comment type="subcellular location">
    <subcellularLocation>
        <location evidence="1">Cell membrane</location>
        <topology evidence="1">Single-pass type I membrane protein</topology>
    </subcellularLocation>
</comment>
<feature type="domain" description="Protein kinase" evidence="18">
    <location>
        <begin position="515"/>
        <end position="801"/>
    </location>
</feature>
<dbReference type="FunFam" id="1.10.510.10:FF:000060">
    <property type="entry name" value="G-type lectin S-receptor-like serine/threonine-protein kinase"/>
    <property type="match status" value="1"/>
</dbReference>
<evidence type="ECO:0000259" key="19">
    <source>
        <dbReference type="PROSITE" id="PS50927"/>
    </source>
</evidence>
<dbReference type="InterPro" id="IPR000858">
    <property type="entry name" value="S_locus_glycoprot_dom"/>
</dbReference>
<evidence type="ECO:0000256" key="8">
    <source>
        <dbReference type="ARBA" id="ARBA00022741"/>
    </source>
</evidence>
<keyword evidence="7 17" id="KW-0732">Signal</keyword>
<dbReference type="InterPro" id="IPR011009">
    <property type="entry name" value="Kinase-like_dom_sf"/>
</dbReference>
<dbReference type="Gene3D" id="3.30.200.20">
    <property type="entry name" value="Phosphorylase Kinase, domain 1"/>
    <property type="match status" value="1"/>
</dbReference>
<keyword evidence="10 16" id="KW-0067">ATP-binding</keyword>
<feature type="chain" id="PRO_5023806778" description="non-specific serine/threonine protein kinase" evidence="17">
    <location>
        <begin position="22"/>
        <end position="831"/>
    </location>
</feature>
<keyword evidence="4" id="KW-0723">Serine/threonine-protein kinase</keyword>
<dbReference type="SMART" id="SM00220">
    <property type="entry name" value="S_TKc"/>
    <property type="match status" value="1"/>
</dbReference>
<keyword evidence="3" id="KW-0472">Membrane</keyword>
<dbReference type="SMART" id="SM00108">
    <property type="entry name" value="B_lectin"/>
    <property type="match status" value="1"/>
</dbReference>
<evidence type="ECO:0000313" key="21">
    <source>
        <dbReference type="EMBL" id="TVU16238.1"/>
    </source>
</evidence>
<dbReference type="Pfam" id="PF01453">
    <property type="entry name" value="B_lectin"/>
    <property type="match status" value="1"/>
</dbReference>
<dbReference type="SUPFAM" id="SSF56112">
    <property type="entry name" value="Protein kinase-like (PK-like)"/>
    <property type="match status" value="1"/>
</dbReference>
<dbReference type="Gramene" id="TVU16238">
    <property type="protein sequence ID" value="TVU16238"/>
    <property type="gene ID" value="EJB05_39790"/>
</dbReference>
<feature type="domain" description="Apple" evidence="20">
    <location>
        <begin position="341"/>
        <end position="426"/>
    </location>
</feature>
<accession>A0A5J9TZD8</accession>
<evidence type="ECO:0000256" key="10">
    <source>
        <dbReference type="ARBA" id="ARBA00022840"/>
    </source>
</evidence>
<dbReference type="CDD" id="cd14066">
    <property type="entry name" value="STKc_IRAK"/>
    <property type="match status" value="1"/>
</dbReference>
<evidence type="ECO:0000313" key="22">
    <source>
        <dbReference type="Proteomes" id="UP000324897"/>
    </source>
</evidence>
<dbReference type="InterPro" id="IPR008271">
    <property type="entry name" value="Ser/Thr_kinase_AS"/>
</dbReference>
<dbReference type="Gene3D" id="1.10.510.10">
    <property type="entry name" value="Transferase(Phosphotransferase) domain 1"/>
    <property type="match status" value="1"/>
</dbReference>
<dbReference type="Gene3D" id="2.90.10.10">
    <property type="entry name" value="Bulb-type lectin domain"/>
    <property type="match status" value="1"/>
</dbReference>
<dbReference type="GO" id="GO:0004674">
    <property type="term" value="F:protein serine/threonine kinase activity"/>
    <property type="evidence" value="ECO:0007669"/>
    <property type="project" value="UniProtKB-KW"/>
</dbReference>
<dbReference type="PROSITE" id="PS50927">
    <property type="entry name" value="BULB_LECTIN"/>
    <property type="match status" value="1"/>
</dbReference>
<dbReference type="CDD" id="cd01098">
    <property type="entry name" value="PAN_AP_plant"/>
    <property type="match status" value="1"/>
</dbReference>
<feature type="signal peptide" evidence="17">
    <location>
        <begin position="1"/>
        <end position="21"/>
    </location>
</feature>